<reference evidence="3" key="1">
    <citation type="journal article" date="2005" name="Nature">
        <title>The map-based sequence of the rice genome.</title>
        <authorList>
            <consortium name="International rice genome sequencing project (IRGSP)"/>
            <person name="Matsumoto T."/>
            <person name="Wu J."/>
            <person name="Kanamori H."/>
            <person name="Katayose Y."/>
            <person name="Fujisawa M."/>
            <person name="Namiki N."/>
            <person name="Mizuno H."/>
            <person name="Yamamoto K."/>
            <person name="Antonio B.A."/>
            <person name="Baba T."/>
            <person name="Sakata K."/>
            <person name="Nagamura Y."/>
            <person name="Aoki H."/>
            <person name="Arikawa K."/>
            <person name="Arita K."/>
            <person name="Bito T."/>
            <person name="Chiden Y."/>
            <person name="Fujitsuka N."/>
            <person name="Fukunaka R."/>
            <person name="Hamada M."/>
            <person name="Harada C."/>
            <person name="Hayashi A."/>
            <person name="Hijishita S."/>
            <person name="Honda M."/>
            <person name="Hosokawa S."/>
            <person name="Ichikawa Y."/>
            <person name="Idonuma A."/>
            <person name="Iijima M."/>
            <person name="Ikeda M."/>
            <person name="Ikeno M."/>
            <person name="Ito K."/>
            <person name="Ito S."/>
            <person name="Ito T."/>
            <person name="Ito Y."/>
            <person name="Ito Y."/>
            <person name="Iwabuchi A."/>
            <person name="Kamiya K."/>
            <person name="Karasawa W."/>
            <person name="Kurita K."/>
            <person name="Katagiri S."/>
            <person name="Kikuta A."/>
            <person name="Kobayashi H."/>
            <person name="Kobayashi N."/>
            <person name="Machita K."/>
            <person name="Maehara T."/>
            <person name="Masukawa M."/>
            <person name="Mizubayashi T."/>
            <person name="Mukai Y."/>
            <person name="Nagasaki H."/>
            <person name="Nagata Y."/>
            <person name="Naito S."/>
            <person name="Nakashima M."/>
            <person name="Nakama Y."/>
            <person name="Nakamichi Y."/>
            <person name="Nakamura M."/>
            <person name="Meguro A."/>
            <person name="Negishi M."/>
            <person name="Ohta I."/>
            <person name="Ohta T."/>
            <person name="Okamoto M."/>
            <person name="Ono N."/>
            <person name="Saji S."/>
            <person name="Sakaguchi M."/>
            <person name="Sakai K."/>
            <person name="Shibata M."/>
            <person name="Shimokawa T."/>
            <person name="Song J."/>
            <person name="Takazaki Y."/>
            <person name="Terasawa K."/>
            <person name="Tsugane M."/>
            <person name="Tsuji K."/>
            <person name="Ueda S."/>
            <person name="Waki K."/>
            <person name="Yamagata H."/>
            <person name="Yamamoto M."/>
            <person name="Yamamoto S."/>
            <person name="Yamane H."/>
            <person name="Yoshiki S."/>
            <person name="Yoshihara R."/>
            <person name="Yukawa K."/>
            <person name="Zhong H."/>
            <person name="Yano M."/>
            <person name="Yuan Q."/>
            <person name="Ouyang S."/>
            <person name="Liu J."/>
            <person name="Jones K.M."/>
            <person name="Gansberger K."/>
            <person name="Moffat K."/>
            <person name="Hill J."/>
            <person name="Bera J."/>
            <person name="Fadrosh D."/>
            <person name="Jin S."/>
            <person name="Johri S."/>
            <person name="Kim M."/>
            <person name="Overton L."/>
            <person name="Reardon M."/>
            <person name="Tsitrin T."/>
            <person name="Vuong H."/>
            <person name="Weaver B."/>
            <person name="Ciecko A."/>
            <person name="Tallon L."/>
            <person name="Jackson J."/>
            <person name="Pai G."/>
            <person name="Aken S.V."/>
            <person name="Utterback T."/>
            <person name="Reidmuller S."/>
            <person name="Feldblyum T."/>
            <person name="Hsiao J."/>
            <person name="Zismann V."/>
            <person name="Iobst S."/>
            <person name="de Vazeille A.R."/>
            <person name="Buell C.R."/>
            <person name="Ying K."/>
            <person name="Li Y."/>
            <person name="Lu T."/>
            <person name="Huang Y."/>
            <person name="Zhao Q."/>
            <person name="Feng Q."/>
            <person name="Zhang L."/>
            <person name="Zhu J."/>
            <person name="Weng Q."/>
            <person name="Mu J."/>
            <person name="Lu Y."/>
            <person name="Fan D."/>
            <person name="Liu Y."/>
            <person name="Guan J."/>
            <person name="Zhang Y."/>
            <person name="Yu S."/>
            <person name="Liu X."/>
            <person name="Zhang Y."/>
            <person name="Hong G."/>
            <person name="Han B."/>
            <person name="Choisne N."/>
            <person name="Demange N."/>
            <person name="Orjeda G."/>
            <person name="Samain S."/>
            <person name="Cattolico L."/>
            <person name="Pelletier E."/>
            <person name="Couloux A."/>
            <person name="Segurens B."/>
            <person name="Wincker P."/>
            <person name="D'Hont A."/>
            <person name="Scarpelli C."/>
            <person name="Weissenbach J."/>
            <person name="Salanoubat M."/>
            <person name="Quetier F."/>
            <person name="Yu Y."/>
            <person name="Kim H.R."/>
            <person name="Rambo T."/>
            <person name="Currie J."/>
            <person name="Collura K."/>
            <person name="Luo M."/>
            <person name="Yang T."/>
            <person name="Ammiraju J.S.S."/>
            <person name="Engler F."/>
            <person name="Soderlund C."/>
            <person name="Wing R.A."/>
            <person name="Palmer L.E."/>
            <person name="de la Bastide M."/>
            <person name="Spiegel L."/>
            <person name="Nascimento L."/>
            <person name="Zutavern T."/>
            <person name="O'Shaughnessy A."/>
            <person name="Dike S."/>
            <person name="Dedhia N."/>
            <person name="Preston R."/>
            <person name="Balija V."/>
            <person name="McCombie W.R."/>
            <person name="Chow T."/>
            <person name="Chen H."/>
            <person name="Chung M."/>
            <person name="Chen C."/>
            <person name="Shaw J."/>
            <person name="Wu H."/>
            <person name="Hsiao K."/>
            <person name="Chao Y."/>
            <person name="Chu M."/>
            <person name="Cheng C."/>
            <person name="Hour A."/>
            <person name="Lee P."/>
            <person name="Lin S."/>
            <person name="Lin Y."/>
            <person name="Liou J."/>
            <person name="Liu S."/>
            <person name="Hsing Y."/>
            <person name="Raghuvanshi S."/>
            <person name="Mohanty A."/>
            <person name="Bharti A.K."/>
            <person name="Gaur A."/>
            <person name="Gupta V."/>
            <person name="Kumar D."/>
            <person name="Ravi V."/>
            <person name="Vij S."/>
            <person name="Kapur A."/>
            <person name="Khurana P."/>
            <person name="Khurana P."/>
            <person name="Khurana J.P."/>
            <person name="Tyagi A.K."/>
            <person name="Gaikwad K."/>
            <person name="Singh A."/>
            <person name="Dalal V."/>
            <person name="Srivastava S."/>
            <person name="Dixit A."/>
            <person name="Pal A.K."/>
            <person name="Ghazi I.A."/>
            <person name="Yadav M."/>
            <person name="Pandit A."/>
            <person name="Bhargava A."/>
            <person name="Sureshbabu K."/>
            <person name="Batra K."/>
            <person name="Sharma T.R."/>
            <person name="Mohapatra T."/>
            <person name="Singh N.K."/>
            <person name="Messing J."/>
            <person name="Nelson A.B."/>
            <person name="Fuks G."/>
            <person name="Kavchok S."/>
            <person name="Keizer G."/>
            <person name="Linton E."/>
            <person name="Llaca V."/>
            <person name="Song R."/>
            <person name="Tanyolac B."/>
            <person name="Young S."/>
            <person name="Ho-Il K."/>
            <person name="Hahn J.H."/>
            <person name="Sangsakoo G."/>
            <person name="Vanavichit A."/>
            <person name="de Mattos Luiz.A.T."/>
            <person name="Zimmer P.D."/>
            <person name="Malone G."/>
            <person name="Dellagostin O."/>
            <person name="de Oliveira A.C."/>
            <person name="Bevan M."/>
            <person name="Bancroft I."/>
            <person name="Minx P."/>
            <person name="Cordum H."/>
            <person name="Wilson R."/>
            <person name="Cheng Z."/>
            <person name="Jin W."/>
            <person name="Jiang J."/>
            <person name="Leong S.A."/>
            <person name="Iwama H."/>
            <person name="Gojobori T."/>
            <person name="Itoh T."/>
            <person name="Niimura Y."/>
            <person name="Fujii Y."/>
            <person name="Habara T."/>
            <person name="Sakai H."/>
            <person name="Sato Y."/>
            <person name="Wilson G."/>
            <person name="Kumar K."/>
            <person name="McCouch S."/>
            <person name="Juretic N."/>
            <person name="Hoen D."/>
            <person name="Wright S."/>
            <person name="Bruskiewich R."/>
            <person name="Bureau T."/>
            <person name="Miyao A."/>
            <person name="Hirochika H."/>
            <person name="Nishikawa T."/>
            <person name="Kadowaki K."/>
            <person name="Sugiura M."/>
            <person name="Burr B."/>
            <person name="Sasaki T."/>
        </authorList>
    </citation>
    <scope>NUCLEOTIDE SEQUENCE [LARGE SCALE GENOMIC DNA]</scope>
    <source>
        <strain evidence="3">cv. Nipponbare</strain>
    </source>
</reference>
<sequence length="73" mass="7411">MAACGEAVMAVRWQIRTGYEAVAPTSSLLPGELNNEGIGARRPDPPPSAGFDVPAASSPGGCKGAVGEREEEA</sequence>
<name>Q6ZHT7_ORYSJ</name>
<accession>Q6ZHT7</accession>
<evidence type="ECO:0000313" key="2">
    <source>
        <dbReference type="EMBL" id="BAD15506.1"/>
    </source>
</evidence>
<gene>
    <name evidence="2" type="primary">OJ1135_F06.16</name>
</gene>
<feature type="region of interest" description="Disordered" evidence="1">
    <location>
        <begin position="27"/>
        <end position="73"/>
    </location>
</feature>
<dbReference type="AlphaFoldDB" id="Q6ZHT7"/>
<proteinExistence type="predicted"/>
<organism evidence="2 3">
    <name type="scientific">Oryza sativa subsp. japonica</name>
    <name type="common">Rice</name>
    <dbReference type="NCBI Taxonomy" id="39947"/>
    <lineage>
        <taxon>Eukaryota</taxon>
        <taxon>Viridiplantae</taxon>
        <taxon>Streptophyta</taxon>
        <taxon>Embryophyta</taxon>
        <taxon>Tracheophyta</taxon>
        <taxon>Spermatophyta</taxon>
        <taxon>Magnoliopsida</taxon>
        <taxon>Liliopsida</taxon>
        <taxon>Poales</taxon>
        <taxon>Poaceae</taxon>
        <taxon>BOP clade</taxon>
        <taxon>Oryzoideae</taxon>
        <taxon>Oryzeae</taxon>
        <taxon>Oryzinae</taxon>
        <taxon>Oryza</taxon>
        <taxon>Oryza sativa</taxon>
    </lineage>
</organism>
<dbReference type="Proteomes" id="UP000000763">
    <property type="component" value="Chromosome 2"/>
</dbReference>
<dbReference type="EMBL" id="AP004045">
    <property type="protein sequence ID" value="BAD15506.1"/>
    <property type="molecule type" value="Genomic_DNA"/>
</dbReference>
<protein>
    <submittedName>
        <fullName evidence="2">Uncharacterized protein</fullName>
    </submittedName>
</protein>
<reference evidence="3" key="2">
    <citation type="journal article" date="2008" name="Nucleic Acids Res.">
        <title>The rice annotation project database (RAP-DB): 2008 update.</title>
        <authorList>
            <consortium name="The rice annotation project (RAP)"/>
        </authorList>
    </citation>
    <scope>GENOME REANNOTATION</scope>
    <source>
        <strain evidence="3">cv. Nipponbare</strain>
    </source>
</reference>
<evidence type="ECO:0000256" key="1">
    <source>
        <dbReference type="SAM" id="MobiDB-lite"/>
    </source>
</evidence>
<evidence type="ECO:0000313" key="3">
    <source>
        <dbReference type="Proteomes" id="UP000000763"/>
    </source>
</evidence>